<organism evidence="2">
    <name type="scientific">Ixodes columnae</name>
    <dbReference type="NCBI Taxonomy" id="1338503"/>
    <lineage>
        <taxon>Eukaryota</taxon>
        <taxon>Metazoa</taxon>
        <taxon>Ecdysozoa</taxon>
        <taxon>Arthropoda</taxon>
        <taxon>Chelicerata</taxon>
        <taxon>Arachnida</taxon>
        <taxon>Acari</taxon>
        <taxon>Parasitiformes</taxon>
        <taxon>Ixodida</taxon>
        <taxon>Ixodoidea</taxon>
        <taxon>Ixodidae</taxon>
        <taxon>Ixodinae</taxon>
        <taxon>Ixodes</taxon>
    </lineage>
</organism>
<protein>
    <submittedName>
        <fullName evidence="2">ATP synthase subunit 8</fullName>
    </submittedName>
</protein>
<evidence type="ECO:0000313" key="2">
    <source>
        <dbReference type="EMBL" id="UXX50305.1"/>
    </source>
</evidence>
<accession>A0A977TQ42</accession>
<keyword evidence="1" id="KW-0472">Membrane</keyword>
<geneLocation type="mitochondrion" evidence="2"/>
<dbReference type="EMBL" id="OL741746">
    <property type="protein sequence ID" value="UXX50305.1"/>
    <property type="molecule type" value="Genomic_DNA"/>
</dbReference>
<evidence type="ECO:0000256" key="1">
    <source>
        <dbReference type="SAM" id="Phobius"/>
    </source>
</evidence>
<dbReference type="AlphaFoldDB" id="A0A977TQ42"/>
<dbReference type="GeneID" id="76341704"/>
<feature type="transmembrane region" description="Helical" evidence="1">
    <location>
        <begin position="12"/>
        <end position="34"/>
    </location>
</feature>
<gene>
    <name evidence="2" type="primary">ATP8</name>
</gene>
<name>A0A977TQ42_9ACAR</name>
<keyword evidence="1" id="KW-0812">Transmembrane</keyword>
<dbReference type="RefSeq" id="YP_010534093.1">
    <property type="nucleotide sequence ID" value="NC_067861.1"/>
</dbReference>
<keyword evidence="2" id="KW-0496">Mitochondrion</keyword>
<keyword evidence="1" id="KW-1133">Transmembrane helix</keyword>
<sequence>MPQLFPMNWLLLTILFSLMTMIPFILNFFTPLMMKKFFCFKNKKINFNFKW</sequence>
<reference evidence="2" key="1">
    <citation type="submission" date="2021-12" db="EMBL/GenBank/DDBJ databases">
        <title>Seventy-eight entire mitochondrial genomes and nuclear rRNA genes provide insight into the phylogeny of the hard ticks, particularly the Haemaphysalis species, Am. (Africaniella) transversale and Robertsicus elaphense.</title>
        <authorList>
            <person name="Kelava S."/>
            <person name="Mans B.J."/>
            <person name="Apanaskevich D.A."/>
            <person name="Shao R."/>
            <person name="Barker D."/>
            <person name="Nakao R."/>
            <person name="Barker S.C."/>
            <person name="Okamoto K."/>
            <person name="Tamada K."/>
            <person name="Ito T."/>
            <person name="Honda T."/>
            <person name="Sato F."/>
            <person name="Torikai H."/>
            <person name="Kawabata H."/>
        </authorList>
    </citation>
    <scope>NUCLEOTIDE SEQUENCE</scope>
</reference>
<dbReference type="CTD" id="4509"/>
<proteinExistence type="predicted"/>